<evidence type="ECO:0000256" key="4">
    <source>
        <dbReference type="RuleBase" id="RU000559"/>
    </source>
</evidence>
<reference evidence="6" key="1">
    <citation type="submission" date="2017-09" db="EMBL/GenBank/DDBJ databases">
        <title>Depth-based differentiation of microbial function through sediment-hosted aquifers and enrichment of novel symbionts in the deep terrestrial subsurface.</title>
        <authorList>
            <person name="Probst A.J."/>
            <person name="Ladd B."/>
            <person name="Jarett J.K."/>
            <person name="Geller-Mcgrath D.E."/>
            <person name="Sieber C.M.K."/>
            <person name="Emerson J.B."/>
            <person name="Anantharaman K."/>
            <person name="Thomas B.C."/>
            <person name="Malmstrom R."/>
            <person name="Stieglmeier M."/>
            <person name="Klingl A."/>
            <person name="Woyke T."/>
            <person name="Ryan C.M."/>
            <person name="Banfield J.F."/>
        </authorList>
    </citation>
    <scope>NUCLEOTIDE SEQUENCE [LARGE SCALE GENOMIC DNA]</scope>
</reference>
<dbReference type="NCBIfam" id="TIGR01024">
    <property type="entry name" value="rplS_bact"/>
    <property type="match status" value="1"/>
</dbReference>
<comment type="function">
    <text evidence="4">This protein is located at the 30S-50S ribosomal subunit interface and may play a role in the structure and function of the aminoacyl-tRNA binding site.</text>
</comment>
<dbReference type="InterPro" id="IPR008991">
    <property type="entry name" value="Translation_prot_SH3-like_sf"/>
</dbReference>
<comment type="similarity">
    <text evidence="1 4">Belongs to the bacterial ribosomal protein bL19 family.</text>
</comment>
<dbReference type="InterPro" id="IPR038657">
    <property type="entry name" value="Ribosomal_bL19_sf"/>
</dbReference>
<proteinExistence type="inferred from homology"/>
<keyword evidence="3 4" id="KW-0687">Ribonucleoprotein</keyword>
<dbReference type="Proteomes" id="UP000229749">
    <property type="component" value="Unassembled WGS sequence"/>
</dbReference>
<organism evidence="5 6">
    <name type="scientific">Candidatus Uhrbacteria bacterium CG_4_9_14_3_um_filter_36_7</name>
    <dbReference type="NCBI Taxonomy" id="1975033"/>
    <lineage>
        <taxon>Bacteria</taxon>
        <taxon>Candidatus Uhriibacteriota</taxon>
    </lineage>
</organism>
<evidence type="ECO:0000313" key="6">
    <source>
        <dbReference type="Proteomes" id="UP000229749"/>
    </source>
</evidence>
<keyword evidence="2 5" id="KW-0689">Ribosomal protein</keyword>
<evidence type="ECO:0000313" key="5">
    <source>
        <dbReference type="EMBL" id="PJA46784.1"/>
    </source>
</evidence>
<name>A0A2M7XFY4_9BACT</name>
<protein>
    <recommendedName>
        <fullName evidence="4">50S ribosomal protein L19</fullName>
    </recommendedName>
</protein>
<dbReference type="AlphaFoldDB" id="A0A2M7XFY4"/>
<gene>
    <name evidence="5" type="primary">rplS</name>
    <name evidence="5" type="ORF">CO172_03535</name>
</gene>
<dbReference type="SUPFAM" id="SSF50104">
    <property type="entry name" value="Translation proteins SH3-like domain"/>
    <property type="match status" value="1"/>
</dbReference>
<sequence>MSESETINQEQVLSQDLHPGMTIRIHERIKDVSSKGEERERIQIFEGMIIGMRGSGISKTMTIRRVHKGFGVEKIYPLKTPSLTKIEVVKTAKIRRAKLSFLQNLKKPFKRKLRETFIKS</sequence>
<dbReference type="GO" id="GO:0003735">
    <property type="term" value="F:structural constituent of ribosome"/>
    <property type="evidence" value="ECO:0007669"/>
    <property type="project" value="InterPro"/>
</dbReference>
<evidence type="ECO:0000256" key="1">
    <source>
        <dbReference type="ARBA" id="ARBA00005781"/>
    </source>
</evidence>
<dbReference type="InterPro" id="IPR001857">
    <property type="entry name" value="Ribosomal_bL19"/>
</dbReference>
<dbReference type="PANTHER" id="PTHR15680:SF9">
    <property type="entry name" value="LARGE RIBOSOMAL SUBUNIT PROTEIN BL19M"/>
    <property type="match status" value="1"/>
</dbReference>
<dbReference type="PRINTS" id="PR00061">
    <property type="entry name" value="RIBOSOMALL19"/>
</dbReference>
<comment type="caution">
    <text evidence="5">The sequence shown here is derived from an EMBL/GenBank/DDBJ whole genome shotgun (WGS) entry which is preliminary data.</text>
</comment>
<dbReference type="PANTHER" id="PTHR15680">
    <property type="entry name" value="RIBOSOMAL PROTEIN L19"/>
    <property type="match status" value="1"/>
</dbReference>
<dbReference type="Pfam" id="PF01245">
    <property type="entry name" value="Ribosomal_L19"/>
    <property type="match status" value="1"/>
</dbReference>
<evidence type="ECO:0000256" key="3">
    <source>
        <dbReference type="ARBA" id="ARBA00023274"/>
    </source>
</evidence>
<dbReference type="Gene3D" id="2.30.30.790">
    <property type="match status" value="1"/>
</dbReference>
<dbReference type="EMBL" id="PFWS01000054">
    <property type="protein sequence ID" value="PJA46784.1"/>
    <property type="molecule type" value="Genomic_DNA"/>
</dbReference>
<evidence type="ECO:0000256" key="2">
    <source>
        <dbReference type="ARBA" id="ARBA00022980"/>
    </source>
</evidence>
<dbReference type="GO" id="GO:0006412">
    <property type="term" value="P:translation"/>
    <property type="evidence" value="ECO:0007669"/>
    <property type="project" value="InterPro"/>
</dbReference>
<dbReference type="GO" id="GO:0022625">
    <property type="term" value="C:cytosolic large ribosomal subunit"/>
    <property type="evidence" value="ECO:0007669"/>
    <property type="project" value="TreeGrafter"/>
</dbReference>
<accession>A0A2M7XFY4</accession>